<protein>
    <submittedName>
        <fullName evidence="7">Protein AmpG</fullName>
    </submittedName>
</protein>
<keyword evidence="3 6" id="KW-0812">Transmembrane</keyword>
<feature type="transmembrane region" description="Helical" evidence="6">
    <location>
        <begin position="365"/>
        <end position="388"/>
    </location>
</feature>
<dbReference type="InterPro" id="IPR036259">
    <property type="entry name" value="MFS_trans_sf"/>
</dbReference>
<feature type="transmembrane region" description="Helical" evidence="6">
    <location>
        <begin position="394"/>
        <end position="415"/>
    </location>
</feature>
<feature type="transmembrane region" description="Helical" evidence="6">
    <location>
        <begin position="329"/>
        <end position="353"/>
    </location>
</feature>
<dbReference type="Pfam" id="PF07690">
    <property type="entry name" value="MFS_1"/>
    <property type="match status" value="1"/>
</dbReference>
<evidence type="ECO:0000256" key="3">
    <source>
        <dbReference type="ARBA" id="ARBA00022692"/>
    </source>
</evidence>
<keyword evidence="2" id="KW-0813">Transport</keyword>
<dbReference type="SUPFAM" id="SSF103473">
    <property type="entry name" value="MFS general substrate transporter"/>
    <property type="match status" value="1"/>
</dbReference>
<evidence type="ECO:0000256" key="4">
    <source>
        <dbReference type="ARBA" id="ARBA00022989"/>
    </source>
</evidence>
<feature type="transmembrane region" description="Helical" evidence="6">
    <location>
        <begin position="273"/>
        <end position="295"/>
    </location>
</feature>
<accession>A0A644US63</accession>
<feature type="transmembrane region" description="Helical" evidence="6">
    <location>
        <begin position="46"/>
        <end position="63"/>
    </location>
</feature>
<evidence type="ECO:0000256" key="6">
    <source>
        <dbReference type="SAM" id="Phobius"/>
    </source>
</evidence>
<dbReference type="GO" id="GO:0022857">
    <property type="term" value="F:transmembrane transporter activity"/>
    <property type="evidence" value="ECO:0007669"/>
    <property type="project" value="InterPro"/>
</dbReference>
<evidence type="ECO:0000256" key="5">
    <source>
        <dbReference type="ARBA" id="ARBA00023136"/>
    </source>
</evidence>
<sequence>MQQAEKDRNPWLWVPTLYFAQGIPYVIVMTVSVIMYKRFGISNTDIALYTSWLYVPLIIKPFWGPVVDLLSTKRWWVVSMQLLIGAGLAGIALLIPMPFYFQATLIVFWLMAFSSATHDIAADNFYMLALSDDKQSFFMRVRGAFYRLAMISGQGFLIIFAGAMERVTGNIRFSWSITFFVIAGVFILLMLYHRFALPKVPADKLHKSVNPNKKLGDFGGTFKSFFQKDKIVLSLAFLLVYRLGEAMLIKIASPFLLDPVELGGLGLSTEQVGLAYGTVGIIALVLGGILGGFAISMNGLKFWLIPMALFITLPNLAYVYMAFFQPVDYLTVISCVAIGQFGYGFGFAAFLMYMIYMSEGEFKTAYYTLATGFMALGMMLPGMAAGWLQEQLGYKMFFVIVVLIAIPTIWIAGAIKLDPSFGKKR</sequence>
<feature type="transmembrane region" description="Helical" evidence="6">
    <location>
        <begin position="302"/>
        <end position="323"/>
    </location>
</feature>
<comment type="caution">
    <text evidence="7">The sequence shown here is derived from an EMBL/GenBank/DDBJ whole genome shotgun (WGS) entry which is preliminary data.</text>
</comment>
<proteinExistence type="predicted"/>
<evidence type="ECO:0000256" key="1">
    <source>
        <dbReference type="ARBA" id="ARBA00004141"/>
    </source>
</evidence>
<dbReference type="GO" id="GO:0016020">
    <property type="term" value="C:membrane"/>
    <property type="evidence" value="ECO:0007669"/>
    <property type="project" value="UniProtKB-SubCell"/>
</dbReference>
<feature type="transmembrane region" description="Helical" evidence="6">
    <location>
        <begin position="101"/>
        <end position="122"/>
    </location>
</feature>
<keyword evidence="4 6" id="KW-1133">Transmembrane helix</keyword>
<dbReference type="InterPro" id="IPR011701">
    <property type="entry name" value="MFS"/>
</dbReference>
<dbReference type="PANTHER" id="PTHR12778:SF10">
    <property type="entry name" value="MAJOR FACILITATOR SUPERFAMILY DOMAIN-CONTAINING PROTEIN 3"/>
    <property type="match status" value="1"/>
</dbReference>
<dbReference type="PANTHER" id="PTHR12778">
    <property type="entry name" value="SOLUTE CARRIER FAMILY 33 ACETYL-COA TRANSPORTER -RELATED"/>
    <property type="match status" value="1"/>
</dbReference>
<dbReference type="EMBL" id="VSSQ01000155">
    <property type="protein sequence ID" value="MPL81857.1"/>
    <property type="molecule type" value="Genomic_DNA"/>
</dbReference>
<feature type="transmembrane region" description="Helical" evidence="6">
    <location>
        <begin position="231"/>
        <end position="253"/>
    </location>
</feature>
<reference evidence="7" key="1">
    <citation type="submission" date="2019-08" db="EMBL/GenBank/DDBJ databases">
        <authorList>
            <person name="Kucharzyk K."/>
            <person name="Murdoch R.W."/>
            <person name="Higgins S."/>
            <person name="Loffler F."/>
        </authorList>
    </citation>
    <scope>NUCLEOTIDE SEQUENCE</scope>
</reference>
<feature type="transmembrane region" description="Helical" evidence="6">
    <location>
        <begin position="75"/>
        <end position="95"/>
    </location>
</feature>
<evidence type="ECO:0000256" key="2">
    <source>
        <dbReference type="ARBA" id="ARBA00022448"/>
    </source>
</evidence>
<name>A0A644US63_9ZZZZ</name>
<keyword evidence="5 6" id="KW-0472">Membrane</keyword>
<feature type="transmembrane region" description="Helical" evidence="6">
    <location>
        <begin position="143"/>
        <end position="161"/>
    </location>
</feature>
<feature type="transmembrane region" description="Helical" evidence="6">
    <location>
        <begin position="173"/>
        <end position="192"/>
    </location>
</feature>
<evidence type="ECO:0000313" key="7">
    <source>
        <dbReference type="EMBL" id="MPL81857.1"/>
    </source>
</evidence>
<feature type="transmembrane region" description="Helical" evidence="6">
    <location>
        <begin position="12"/>
        <end position="34"/>
    </location>
</feature>
<dbReference type="AlphaFoldDB" id="A0A644US63"/>
<comment type="subcellular location">
    <subcellularLocation>
        <location evidence="1">Membrane</location>
        <topology evidence="1">Multi-pass membrane protein</topology>
    </subcellularLocation>
</comment>
<gene>
    <name evidence="7" type="primary">ampG_2</name>
    <name evidence="7" type="ORF">SDC9_27788</name>
</gene>
<dbReference type="InterPro" id="IPR004752">
    <property type="entry name" value="AmpG_permease/AT-1"/>
</dbReference>
<dbReference type="Gene3D" id="1.20.1250.20">
    <property type="entry name" value="MFS general substrate transporter like domains"/>
    <property type="match status" value="1"/>
</dbReference>
<organism evidence="7">
    <name type="scientific">bioreactor metagenome</name>
    <dbReference type="NCBI Taxonomy" id="1076179"/>
    <lineage>
        <taxon>unclassified sequences</taxon>
        <taxon>metagenomes</taxon>
        <taxon>ecological metagenomes</taxon>
    </lineage>
</organism>